<evidence type="ECO:0000259" key="5">
    <source>
        <dbReference type="PROSITE" id="PS50931"/>
    </source>
</evidence>
<protein>
    <submittedName>
        <fullName evidence="6">LysR family transcriptional regulator</fullName>
    </submittedName>
</protein>
<proteinExistence type="inferred from homology"/>
<dbReference type="PROSITE" id="PS50931">
    <property type="entry name" value="HTH_LYSR"/>
    <property type="match status" value="1"/>
</dbReference>
<evidence type="ECO:0000256" key="2">
    <source>
        <dbReference type="ARBA" id="ARBA00023015"/>
    </source>
</evidence>
<evidence type="ECO:0000313" key="7">
    <source>
        <dbReference type="Proteomes" id="UP000246569"/>
    </source>
</evidence>
<dbReference type="InterPro" id="IPR036388">
    <property type="entry name" value="WH-like_DNA-bd_sf"/>
</dbReference>
<keyword evidence="4" id="KW-0804">Transcription</keyword>
<dbReference type="OrthoDB" id="5526340at2"/>
<dbReference type="PRINTS" id="PR00039">
    <property type="entry name" value="HTHLYSR"/>
</dbReference>
<keyword evidence="3" id="KW-0238">DNA-binding</keyword>
<evidence type="ECO:0000256" key="3">
    <source>
        <dbReference type="ARBA" id="ARBA00023125"/>
    </source>
</evidence>
<dbReference type="InterPro" id="IPR000847">
    <property type="entry name" value="LysR_HTH_N"/>
</dbReference>
<dbReference type="NCBIfam" id="NF008352">
    <property type="entry name" value="PRK11139.1"/>
    <property type="match status" value="1"/>
</dbReference>
<dbReference type="GO" id="GO:0003700">
    <property type="term" value="F:DNA-binding transcription factor activity"/>
    <property type="evidence" value="ECO:0007669"/>
    <property type="project" value="InterPro"/>
</dbReference>
<dbReference type="InterPro" id="IPR005119">
    <property type="entry name" value="LysR_subst-bd"/>
</dbReference>
<dbReference type="SUPFAM" id="SSF46785">
    <property type="entry name" value="Winged helix' DNA-binding domain"/>
    <property type="match status" value="1"/>
</dbReference>
<name>A0A317MV69_9GAMM</name>
<dbReference type="Pfam" id="PF03466">
    <property type="entry name" value="LysR_substrate"/>
    <property type="match status" value="1"/>
</dbReference>
<evidence type="ECO:0000256" key="4">
    <source>
        <dbReference type="ARBA" id="ARBA00023163"/>
    </source>
</evidence>
<accession>A0A317MV69</accession>
<feature type="domain" description="HTH lysR-type" evidence="5">
    <location>
        <begin position="6"/>
        <end position="63"/>
    </location>
</feature>
<dbReference type="AlphaFoldDB" id="A0A317MV69"/>
<evidence type="ECO:0000256" key="1">
    <source>
        <dbReference type="ARBA" id="ARBA00009437"/>
    </source>
</evidence>
<gene>
    <name evidence="6" type="ORF">C7443_10523</name>
</gene>
<dbReference type="InterPro" id="IPR036390">
    <property type="entry name" value="WH_DNA-bd_sf"/>
</dbReference>
<dbReference type="Pfam" id="PF00126">
    <property type="entry name" value="HTH_1"/>
    <property type="match status" value="1"/>
</dbReference>
<keyword evidence="7" id="KW-1185">Reference proteome</keyword>
<comment type="caution">
    <text evidence="6">The sequence shown here is derived from an EMBL/GenBank/DDBJ whole genome shotgun (WGS) entry which is preliminary data.</text>
</comment>
<dbReference type="Proteomes" id="UP000246569">
    <property type="component" value="Unassembled WGS sequence"/>
</dbReference>
<dbReference type="FunFam" id="1.10.10.10:FF:000038">
    <property type="entry name" value="Glycine cleavage system transcriptional activator"/>
    <property type="match status" value="1"/>
</dbReference>
<organism evidence="6 7">
    <name type="scientific">Plasticicumulans acidivorans</name>
    <dbReference type="NCBI Taxonomy" id="886464"/>
    <lineage>
        <taxon>Bacteria</taxon>
        <taxon>Pseudomonadati</taxon>
        <taxon>Pseudomonadota</taxon>
        <taxon>Gammaproteobacteria</taxon>
        <taxon>Candidatus Competibacteraceae</taxon>
        <taxon>Plasticicumulans</taxon>
    </lineage>
</organism>
<dbReference type="GO" id="GO:0006351">
    <property type="term" value="P:DNA-templated transcription"/>
    <property type="evidence" value="ECO:0007669"/>
    <property type="project" value="TreeGrafter"/>
</dbReference>
<dbReference type="Gene3D" id="1.10.10.10">
    <property type="entry name" value="Winged helix-like DNA-binding domain superfamily/Winged helix DNA-binding domain"/>
    <property type="match status" value="1"/>
</dbReference>
<comment type="similarity">
    <text evidence="1">Belongs to the LysR transcriptional regulatory family.</text>
</comment>
<dbReference type="FunFam" id="3.40.190.10:FF:000017">
    <property type="entry name" value="Glycine cleavage system transcriptional activator"/>
    <property type="match status" value="1"/>
</dbReference>
<sequence length="328" mass="36072">MSYRLPPLNALRAFEVAARHLSFSKAAEELFVTPAAISHQIKSLEDYLGVQLFRRMNRALALTDGAQACLPKLREGFEALAEAVALVHAQEETGILTVSLTPSFAAKWLIPRLDRFTLEHPEISMRIAASADLLDVRSGGGPRQHTDLGDFRREDIDVAIRFGDGDYPGFHVTKLFSVEATPLCSPRLRDGTPPLHEPADLRQHTLLHDETAYGFDARPQWEIWLEAAGVDGIDANRGPHFNTASLAIEAALDGQGVTLGLPVLALADIRAGRLVMPFALGVPLEFSYWIVCPEHFAQRPKVVAFREWLLSEARQDEALLATLGRGGT</sequence>
<dbReference type="PANTHER" id="PTHR30537">
    <property type="entry name" value="HTH-TYPE TRANSCRIPTIONAL REGULATOR"/>
    <property type="match status" value="1"/>
</dbReference>
<dbReference type="PANTHER" id="PTHR30537:SF26">
    <property type="entry name" value="GLYCINE CLEAVAGE SYSTEM TRANSCRIPTIONAL ACTIVATOR"/>
    <property type="match status" value="1"/>
</dbReference>
<dbReference type="InterPro" id="IPR058163">
    <property type="entry name" value="LysR-type_TF_proteobact-type"/>
</dbReference>
<dbReference type="RefSeq" id="WP_110018388.1">
    <property type="nucleotide sequence ID" value="NZ_QGTJ01000005.1"/>
</dbReference>
<dbReference type="EMBL" id="QGTJ01000005">
    <property type="protein sequence ID" value="PWV61595.1"/>
    <property type="molecule type" value="Genomic_DNA"/>
</dbReference>
<evidence type="ECO:0000313" key="6">
    <source>
        <dbReference type="EMBL" id="PWV61595.1"/>
    </source>
</evidence>
<keyword evidence="2" id="KW-0805">Transcription regulation</keyword>
<dbReference type="SUPFAM" id="SSF53850">
    <property type="entry name" value="Periplasmic binding protein-like II"/>
    <property type="match status" value="1"/>
</dbReference>
<reference evidence="6 7" key="1">
    <citation type="submission" date="2018-05" db="EMBL/GenBank/DDBJ databases">
        <title>Genomic Encyclopedia of Type Strains, Phase IV (KMG-IV): sequencing the most valuable type-strain genomes for metagenomic binning, comparative biology and taxonomic classification.</title>
        <authorList>
            <person name="Goeker M."/>
        </authorList>
    </citation>
    <scope>NUCLEOTIDE SEQUENCE [LARGE SCALE GENOMIC DNA]</scope>
    <source>
        <strain evidence="6 7">DSM 23606</strain>
    </source>
</reference>
<dbReference type="CDD" id="cd08432">
    <property type="entry name" value="PBP2_GcdR_TrpI_HvrB_AmpR_like"/>
    <property type="match status" value="1"/>
</dbReference>
<dbReference type="Gene3D" id="3.40.190.10">
    <property type="entry name" value="Periplasmic binding protein-like II"/>
    <property type="match status" value="2"/>
</dbReference>
<dbReference type="GO" id="GO:0043565">
    <property type="term" value="F:sequence-specific DNA binding"/>
    <property type="evidence" value="ECO:0007669"/>
    <property type="project" value="TreeGrafter"/>
</dbReference>